<dbReference type="OMA" id="LRHMDDC"/>
<keyword evidence="1" id="KW-0472">Membrane</keyword>
<dbReference type="Gramene" id="VVA27064">
    <property type="protein sequence ID" value="VVA27064"/>
    <property type="gene ID" value="Prudul26B011850"/>
</dbReference>
<proteinExistence type="predicted"/>
<sequence length="258" mass="29478">MFSFSASSVLQFILRVPVGLYFFLLRLFLFFQFLAMLNSEIEDQVFNLFKDFMARVAKFDDLVNLGSILLTGFQQGLEFLRRPPVEKTSELVKNIIRANETQRLKSYIEAGCINSDDGVQNTNKLHTCQLGLRDHLSKGKSILNELECLVEDVNGAMENLSPFQDDSFADRLNEEASTDDKEEIASSLPKRNEVTDYAECMGIIYSMVKQDYMMQERVVSALNANKSSSGELESYCLMWSLRPFINSEVMDHAWKLIP</sequence>
<evidence type="ECO:0000313" key="3">
    <source>
        <dbReference type="EMBL" id="VVA27064.1"/>
    </source>
</evidence>
<evidence type="ECO:0000313" key="4">
    <source>
        <dbReference type="Proteomes" id="UP000327085"/>
    </source>
</evidence>
<dbReference type="PANTHER" id="PTHR35305:SF2">
    <property type="entry name" value="FAD-BINDING PROTEIN"/>
    <property type="match status" value="1"/>
</dbReference>
<dbReference type="EMBL" id="CABIKO010000115">
    <property type="protein sequence ID" value="VVA27064.1"/>
    <property type="molecule type" value="Genomic_DNA"/>
</dbReference>
<dbReference type="FunCoup" id="A0A5E4FFZ1">
    <property type="interactions" value="525"/>
</dbReference>
<reference evidence="4" key="1">
    <citation type="journal article" date="2020" name="Plant J.">
        <title>Transposons played a major role in the diversification between the closely related almond and peach genomes: results from the almond genome sequence.</title>
        <authorList>
            <person name="Alioto T."/>
            <person name="Alexiou K.G."/>
            <person name="Bardil A."/>
            <person name="Barteri F."/>
            <person name="Castanera R."/>
            <person name="Cruz F."/>
            <person name="Dhingra A."/>
            <person name="Duval H."/>
            <person name="Fernandez I Marti A."/>
            <person name="Frias L."/>
            <person name="Galan B."/>
            <person name="Garcia J.L."/>
            <person name="Howad W."/>
            <person name="Gomez-Garrido J."/>
            <person name="Gut M."/>
            <person name="Julca I."/>
            <person name="Morata J."/>
            <person name="Puigdomenech P."/>
            <person name="Ribeca P."/>
            <person name="Rubio Cabetas M.J."/>
            <person name="Vlasova A."/>
            <person name="Wirthensohn M."/>
            <person name="Garcia-Mas J."/>
            <person name="Gabaldon T."/>
            <person name="Casacuberta J.M."/>
            <person name="Arus P."/>
        </authorList>
    </citation>
    <scope>NUCLEOTIDE SEQUENCE [LARGE SCALE GENOMIC DNA]</scope>
    <source>
        <strain evidence="4">cv. Texas</strain>
    </source>
</reference>
<evidence type="ECO:0000259" key="2">
    <source>
        <dbReference type="Pfam" id="PF25071"/>
    </source>
</evidence>
<dbReference type="PANTHER" id="PTHR35305">
    <property type="entry name" value="FAD-BINDING PROTEIN"/>
    <property type="match status" value="1"/>
</dbReference>
<dbReference type="Proteomes" id="UP000327085">
    <property type="component" value="Chromosome 6"/>
</dbReference>
<evidence type="ECO:0000256" key="1">
    <source>
        <dbReference type="SAM" id="Phobius"/>
    </source>
</evidence>
<feature type="transmembrane region" description="Helical" evidence="1">
    <location>
        <begin position="12"/>
        <end position="37"/>
    </location>
</feature>
<organism evidence="3 4">
    <name type="scientific">Prunus dulcis</name>
    <name type="common">Almond</name>
    <name type="synonym">Amygdalus dulcis</name>
    <dbReference type="NCBI Taxonomy" id="3755"/>
    <lineage>
        <taxon>Eukaryota</taxon>
        <taxon>Viridiplantae</taxon>
        <taxon>Streptophyta</taxon>
        <taxon>Embryophyta</taxon>
        <taxon>Tracheophyta</taxon>
        <taxon>Spermatophyta</taxon>
        <taxon>Magnoliopsida</taxon>
        <taxon>eudicotyledons</taxon>
        <taxon>Gunneridae</taxon>
        <taxon>Pentapetalae</taxon>
        <taxon>rosids</taxon>
        <taxon>fabids</taxon>
        <taxon>Rosales</taxon>
        <taxon>Rosaceae</taxon>
        <taxon>Amygdaloideae</taxon>
        <taxon>Amygdaleae</taxon>
        <taxon>Prunus</taxon>
    </lineage>
</organism>
<dbReference type="Pfam" id="PF25071">
    <property type="entry name" value="DUF7795"/>
    <property type="match status" value="1"/>
</dbReference>
<keyword evidence="1" id="KW-1133">Transmembrane helix</keyword>
<dbReference type="InterPro" id="IPR056697">
    <property type="entry name" value="DUF7795"/>
</dbReference>
<dbReference type="AlphaFoldDB" id="A0A5E4FFZ1"/>
<gene>
    <name evidence="3" type="ORF">ALMOND_2B011850</name>
</gene>
<feature type="domain" description="DUF7795" evidence="2">
    <location>
        <begin position="40"/>
        <end position="159"/>
    </location>
</feature>
<protein>
    <submittedName>
        <fullName evidence="3">PREDICTED: LOC109833805 isoform</fullName>
    </submittedName>
</protein>
<dbReference type="InParanoid" id="A0A5E4FFZ1"/>
<keyword evidence="1" id="KW-0812">Transmembrane</keyword>
<accession>A0A5E4FFZ1</accession>
<name>A0A5E4FFZ1_PRUDU</name>